<protein>
    <submittedName>
        <fullName evidence="2">Flp pilus assembly protein TadB</fullName>
    </submittedName>
</protein>
<dbReference type="PANTHER" id="PTHR35007:SF4">
    <property type="entry name" value="CONSERVED TRANSMEMBRANE PROTEIN-RELATED"/>
    <property type="match status" value="1"/>
</dbReference>
<evidence type="ECO:0000313" key="2">
    <source>
        <dbReference type="EMBL" id="VFA88547.1"/>
    </source>
</evidence>
<dbReference type="PANTHER" id="PTHR35007">
    <property type="entry name" value="INTEGRAL MEMBRANE PROTEIN-RELATED"/>
    <property type="match status" value="1"/>
</dbReference>
<accession>A0ABD7V2J6</accession>
<dbReference type="EMBL" id="CAACYD010000006">
    <property type="protein sequence ID" value="VFA88547.1"/>
    <property type="molecule type" value="Genomic_DNA"/>
</dbReference>
<feature type="transmembrane region" description="Helical" evidence="1">
    <location>
        <begin position="251"/>
        <end position="271"/>
    </location>
</feature>
<sequence>MSVAVPPVAPVLAALGAAVLLWAPARAELRVGGLFGPDAARRRADLTSVLAVGVPVSALVFVGVGLALATAILVAVVGWIRRRRRSERDHQRRLDDLLMALSLMIAELSVGAPQVHACEVAAAELRRRASDDANRSEIADGLEAMACRASLGGATVEAVESGDEALESDAASWRRIGIAWQTAERHGLPMIDMLTALRSDLSARRGFVDRTRAGLAGPRATAMVLAGLPLLGIALGQATGADPLRVLMGEGLGGILLVVGCGLAAAGVVWAERITGKVLAR</sequence>
<comment type="caution">
    <text evidence="2">The sequence shown here is derived from an EMBL/GenBank/DDBJ whole genome shotgun (WGS) entry which is preliminary data.</text>
</comment>
<organism evidence="2 3">
    <name type="scientific">Gordonia paraffinivorans</name>
    <dbReference type="NCBI Taxonomy" id="175628"/>
    <lineage>
        <taxon>Bacteria</taxon>
        <taxon>Bacillati</taxon>
        <taxon>Actinomycetota</taxon>
        <taxon>Actinomycetes</taxon>
        <taxon>Mycobacteriales</taxon>
        <taxon>Gordoniaceae</taxon>
        <taxon>Gordonia</taxon>
    </lineage>
</organism>
<dbReference type="RefSeq" id="WP_006901564.1">
    <property type="nucleotide sequence ID" value="NZ_CAACYD010000006.1"/>
</dbReference>
<keyword evidence="1" id="KW-0812">Transmembrane</keyword>
<feature type="transmembrane region" description="Helical" evidence="1">
    <location>
        <begin position="51"/>
        <end position="80"/>
    </location>
</feature>
<gene>
    <name evidence="2" type="ORF">NCTC8139_02093</name>
</gene>
<name>A0ABD7V2J6_9ACTN</name>
<feature type="transmembrane region" description="Helical" evidence="1">
    <location>
        <begin position="220"/>
        <end position="239"/>
    </location>
</feature>
<proteinExistence type="predicted"/>
<dbReference type="AlphaFoldDB" id="A0ABD7V2J6"/>
<reference evidence="2 3" key="1">
    <citation type="submission" date="2019-02" db="EMBL/GenBank/DDBJ databases">
        <authorList>
            <consortium name="Pathogen Informatics"/>
        </authorList>
    </citation>
    <scope>NUCLEOTIDE SEQUENCE [LARGE SCALE GENOMIC DNA]</scope>
    <source>
        <strain evidence="2 3">3012STDY6756503</strain>
    </source>
</reference>
<keyword evidence="1" id="KW-0472">Membrane</keyword>
<evidence type="ECO:0000313" key="3">
    <source>
        <dbReference type="Proteomes" id="UP000360750"/>
    </source>
</evidence>
<keyword evidence="1" id="KW-1133">Transmembrane helix</keyword>
<dbReference type="GeneID" id="60750100"/>
<dbReference type="Proteomes" id="UP000360750">
    <property type="component" value="Unassembled WGS sequence"/>
</dbReference>
<evidence type="ECO:0000256" key="1">
    <source>
        <dbReference type="SAM" id="Phobius"/>
    </source>
</evidence>